<feature type="signal peptide" evidence="1">
    <location>
        <begin position="1"/>
        <end position="18"/>
    </location>
</feature>
<name>A0A6N7Q945_9XANT</name>
<evidence type="ECO:0000313" key="3">
    <source>
        <dbReference type="EMBL" id="MRH73435.1"/>
    </source>
</evidence>
<reference evidence="3" key="2">
    <citation type="journal article" date="2020" name="Plant Dis.">
        <title>A Grain Rot of Rice in Iran Caused by a Xanthomonas Strain Closely Related to X. sacchari.</title>
        <authorList>
            <person name="Mirghasempour S.A."/>
            <person name="Huang S."/>
            <person name="Studholme D.J."/>
            <person name="Brady C.L."/>
        </authorList>
    </citation>
    <scope>NUCLEOTIDE SEQUENCE</scope>
    <source>
        <strain evidence="3">SAM114</strain>
    </source>
</reference>
<gene>
    <name evidence="2" type="ORF">GIY21_00535</name>
    <name evidence="3" type="ORF">GIY22_02235</name>
</gene>
<reference evidence="4 5" key="1">
    <citation type="submission" date="2019-11" db="EMBL/GenBank/DDBJ databases">
        <title>First report of rice panicle blight caused by Xanthomonas sp. in Iran.</title>
        <authorList>
            <person name="Mirghasempour S.A."/>
            <person name="Huang S."/>
            <person name="Brady C.L."/>
            <person name="Studholme D.J."/>
        </authorList>
    </citation>
    <scope>NUCLEOTIDE SEQUENCE [LARGE SCALE GENOMIC DNA]</scope>
    <source>
        <strain evidence="2 5">ASD011</strain>
        <strain evidence="4">SAM114</strain>
    </source>
</reference>
<dbReference type="EMBL" id="WJPM01000001">
    <property type="protein sequence ID" value="MRH73435.1"/>
    <property type="molecule type" value="Genomic_DNA"/>
</dbReference>
<feature type="chain" id="PRO_5026781050" evidence="1">
    <location>
        <begin position="19"/>
        <end position="111"/>
    </location>
</feature>
<dbReference type="RefSeq" id="WP_148829276.1">
    <property type="nucleotide sequence ID" value="NZ_CP132342.1"/>
</dbReference>
<keyword evidence="1" id="KW-0732">Signal</keyword>
<evidence type="ECO:0000313" key="4">
    <source>
        <dbReference type="Proteomes" id="UP000437931"/>
    </source>
</evidence>
<evidence type="ECO:0000313" key="2">
    <source>
        <dbReference type="EMBL" id="MRG98774.1"/>
    </source>
</evidence>
<proteinExistence type="predicted"/>
<protein>
    <submittedName>
        <fullName evidence="2">Uncharacterized protein</fullName>
    </submittedName>
</protein>
<evidence type="ECO:0000313" key="5">
    <source>
        <dbReference type="Proteomes" id="UP000439314"/>
    </source>
</evidence>
<evidence type="ECO:0000256" key="1">
    <source>
        <dbReference type="SAM" id="SignalP"/>
    </source>
</evidence>
<organism evidence="2 5">
    <name type="scientific">Xanthomonas sontii</name>
    <dbReference type="NCBI Taxonomy" id="2650745"/>
    <lineage>
        <taxon>Bacteria</taxon>
        <taxon>Pseudomonadati</taxon>
        <taxon>Pseudomonadota</taxon>
        <taxon>Gammaproteobacteria</taxon>
        <taxon>Lysobacterales</taxon>
        <taxon>Lysobacteraceae</taxon>
        <taxon>Xanthomonas</taxon>
    </lineage>
</organism>
<dbReference type="Proteomes" id="UP000437931">
    <property type="component" value="Unassembled WGS sequence"/>
</dbReference>
<comment type="caution">
    <text evidence="2">The sequence shown here is derived from an EMBL/GenBank/DDBJ whole genome shotgun (WGS) entry which is preliminary data.</text>
</comment>
<accession>A0A6N7Q945</accession>
<dbReference type="Proteomes" id="UP000439314">
    <property type="component" value="Unassembled WGS sequence"/>
</dbReference>
<keyword evidence="4" id="KW-1185">Reference proteome</keyword>
<dbReference type="EMBL" id="WJPN01000001">
    <property type="protein sequence ID" value="MRG98774.1"/>
    <property type="molecule type" value="Genomic_DNA"/>
</dbReference>
<sequence length="111" mass="12575">MKKLLLVMLCSTAWSAMAQSPQEHLRYRNDDPFVFCTEGQKDPGKCWVPLPPYTTGAYMTMPYCQPINPYGKPWTPQDYDSLGQYQRVCPLALKSGGWTGKKPANMSPTEH</sequence>
<dbReference type="AlphaFoldDB" id="A0A6N7Q945"/>